<sequence>MITTIWGTTRKPAAAQQLSERLESDLTLDGTLYIGYPIIGTPDGAFPLDAVLLSPNRGLVAFNLVEGKGIDGFEQAQDETFNKLTAKLFQYPSLTQGRQLGVLLTVITYVPAIANINSYARVGYPLANNGNLLAEVEKIHWDQPHLYDALASVIQAISTIRKGRRRPAVSNSESRGAKVRRLEDSIANLDSRQSEAVIETVDGVQRIRGLAGSGKTIVLALKVAYLHAQHPDWKIAVTFNTRSLKEQFRKLINNFAIEQTSEEPDWGQIDIIHAWGSPAGSSDDGIYYRFCTENGATYFDFGSARDNFGDKDPFGGACKSALAQAVRRAEIYDVILVDEAQDFSPSFLQICHSLLRQPKRLVYAYDELQSLTETSLPSPEEIFGNDSAGRPLVVFGQHRPGQPRQDITLDVCYRNSRPVLATAHALGFGVYREPGGLVQIFDEPSLWKEVGYRIADGDLADGRRVMLERTDRTSPQFLETHSPLEDLIQFSTFASEEEQTDWLVKCIEHNIKVDELLPEDIVVINPDPKKTKRAVAAARAKLFAMGINSNIAGVTNSRDIFFQPNVVTFTGVFRAKGNEAAMVYVINGQDCFSSYLPSELATARSRLFTAITRSKAWVRVSGIGPRMGGLAEEFQRVAAHNFTLDFTYPTAAQREKLKIINRDRSEQEKSALKMQVQTLSELLGSIEAGQTSMGDIPDELRERLQRFLRGE</sequence>
<dbReference type="EMBL" id="PYUC01000013">
    <property type="protein sequence ID" value="PTB18266.1"/>
    <property type="molecule type" value="Genomic_DNA"/>
</dbReference>
<dbReference type="GO" id="GO:0000725">
    <property type="term" value="P:recombinational repair"/>
    <property type="evidence" value="ECO:0007669"/>
    <property type="project" value="TreeGrafter"/>
</dbReference>
<name>A0A2T3XP15_9BURK</name>
<keyword evidence="3" id="KW-0378">Hydrolase</keyword>
<evidence type="ECO:0000313" key="3">
    <source>
        <dbReference type="EMBL" id="PTB18266.1"/>
    </source>
</evidence>
<evidence type="ECO:0000313" key="4">
    <source>
        <dbReference type="Proteomes" id="UP000240638"/>
    </source>
</evidence>
<dbReference type="InterPro" id="IPR000212">
    <property type="entry name" value="DNA_helicase_UvrD/REP"/>
</dbReference>
<dbReference type="GO" id="GO:0043138">
    <property type="term" value="F:3'-5' DNA helicase activity"/>
    <property type="evidence" value="ECO:0007669"/>
    <property type="project" value="TreeGrafter"/>
</dbReference>
<organism evidence="3 4">
    <name type="scientific">Trinickia symbiotica</name>
    <dbReference type="NCBI Taxonomy" id="863227"/>
    <lineage>
        <taxon>Bacteria</taxon>
        <taxon>Pseudomonadati</taxon>
        <taxon>Pseudomonadota</taxon>
        <taxon>Betaproteobacteria</taxon>
        <taxon>Burkholderiales</taxon>
        <taxon>Burkholderiaceae</taxon>
        <taxon>Trinickia</taxon>
    </lineage>
</organism>
<dbReference type="GO" id="GO:0005524">
    <property type="term" value="F:ATP binding"/>
    <property type="evidence" value="ECO:0007669"/>
    <property type="project" value="InterPro"/>
</dbReference>
<dbReference type="InterPro" id="IPR027785">
    <property type="entry name" value="UvrD-like_helicase_C"/>
</dbReference>
<dbReference type="PANTHER" id="PTHR11070:SF2">
    <property type="entry name" value="ATP-DEPENDENT DNA HELICASE SRS2"/>
    <property type="match status" value="1"/>
</dbReference>
<dbReference type="Gene3D" id="3.40.50.300">
    <property type="entry name" value="P-loop containing nucleotide triphosphate hydrolases"/>
    <property type="match status" value="2"/>
</dbReference>
<comment type="caution">
    <text evidence="3">The sequence shown here is derived from an EMBL/GenBank/DDBJ whole genome shotgun (WGS) entry which is preliminary data.</text>
</comment>
<accession>A0A2T3XP15</accession>
<dbReference type="Proteomes" id="UP000240638">
    <property type="component" value="Unassembled WGS sequence"/>
</dbReference>
<proteinExistence type="predicted"/>
<dbReference type="AlphaFoldDB" id="A0A2T3XP15"/>
<dbReference type="GO" id="GO:0005829">
    <property type="term" value="C:cytosol"/>
    <property type="evidence" value="ECO:0007669"/>
    <property type="project" value="TreeGrafter"/>
</dbReference>
<keyword evidence="3" id="KW-0347">Helicase</keyword>
<dbReference type="InterPro" id="IPR027417">
    <property type="entry name" value="P-loop_NTPase"/>
</dbReference>
<keyword evidence="3" id="KW-0547">Nucleotide-binding</keyword>
<gene>
    <name evidence="3" type="ORF">C9I57_24110</name>
</gene>
<dbReference type="Pfam" id="PF13538">
    <property type="entry name" value="UvrD_C_2"/>
    <property type="match status" value="1"/>
</dbReference>
<dbReference type="PANTHER" id="PTHR11070">
    <property type="entry name" value="UVRD / RECB / PCRA DNA HELICASE FAMILY MEMBER"/>
    <property type="match status" value="1"/>
</dbReference>
<reference evidence="3 4" key="1">
    <citation type="submission" date="2018-03" db="EMBL/GenBank/DDBJ databases">
        <title>Whole genome analyses suggest that Burkholderia sensu lato contains two further novel genera in the rhizoxinica-symbiotica group Mycetohabitans gen. nov., and Trinickia gen. nov.: implications for the evolution of diazotrophy and nodulation in the Burkholderiaceae.</title>
        <authorList>
            <person name="Estrada De Los Santos P."/>
            <person name="Palmer M."/>
            <person name="Chavez-Ramirez B."/>
            <person name="Steenkamp E.T."/>
            <person name="Hirsch A.M."/>
            <person name="Manyaka P."/>
            <person name="Maluk M."/>
            <person name="Lafos M."/>
            <person name="Crook M."/>
            <person name="Gross E."/>
            <person name="Simon M.F."/>
            <person name="Bueno Dos Reis Junior F."/>
            <person name="Poole P.S."/>
            <person name="Venter S.N."/>
            <person name="James E.K."/>
        </authorList>
    </citation>
    <scope>NUCLEOTIDE SEQUENCE [LARGE SCALE GENOMIC DNA]</scope>
    <source>
        <strain evidence="3 4">JPY-366</strain>
    </source>
</reference>
<evidence type="ECO:0000256" key="1">
    <source>
        <dbReference type="ARBA" id="ARBA00034923"/>
    </source>
</evidence>
<dbReference type="GO" id="GO:0003677">
    <property type="term" value="F:DNA binding"/>
    <property type="evidence" value="ECO:0007669"/>
    <property type="project" value="InterPro"/>
</dbReference>
<keyword evidence="3" id="KW-0067">ATP-binding</keyword>
<protein>
    <recommendedName>
        <fullName evidence="1">DNA 3'-5' helicase II</fullName>
    </recommendedName>
</protein>
<dbReference type="RefSeq" id="WP_107153111.1">
    <property type="nucleotide sequence ID" value="NZ_PYUC01000013.1"/>
</dbReference>
<dbReference type="SUPFAM" id="SSF52540">
    <property type="entry name" value="P-loop containing nucleoside triphosphate hydrolases"/>
    <property type="match status" value="1"/>
</dbReference>
<evidence type="ECO:0000259" key="2">
    <source>
        <dbReference type="Pfam" id="PF13538"/>
    </source>
</evidence>
<feature type="domain" description="UvrD-like helicase C-terminal" evidence="2">
    <location>
        <begin position="572"/>
        <end position="620"/>
    </location>
</feature>
<dbReference type="GO" id="GO:0033202">
    <property type="term" value="C:DNA helicase complex"/>
    <property type="evidence" value="ECO:0007669"/>
    <property type="project" value="TreeGrafter"/>
</dbReference>